<gene>
    <name evidence="1" type="ORF">NQ176_g9890</name>
</gene>
<protein>
    <submittedName>
        <fullName evidence="1">Uncharacterized protein</fullName>
    </submittedName>
</protein>
<evidence type="ECO:0000313" key="1">
    <source>
        <dbReference type="EMBL" id="KAJ2966982.1"/>
    </source>
</evidence>
<sequence>MPADVKGAQKGFVSLKTKPSARLAYSFIPGTTRSGKNPQLLVFLGGIDSSQKGWQGAIAKLMSLSERAGVALPPMLAYDRYGVGATARPH</sequence>
<reference evidence="1" key="1">
    <citation type="submission" date="2022-08" db="EMBL/GenBank/DDBJ databases">
        <title>Genome Sequence of Lecanicillium fungicola.</title>
        <authorList>
            <person name="Buettner E."/>
        </authorList>
    </citation>
    <scope>NUCLEOTIDE SEQUENCE</scope>
    <source>
        <strain evidence="1">Babe33</strain>
    </source>
</reference>
<organism evidence="1 2">
    <name type="scientific">Zarea fungicola</name>
    <dbReference type="NCBI Taxonomy" id="93591"/>
    <lineage>
        <taxon>Eukaryota</taxon>
        <taxon>Fungi</taxon>
        <taxon>Dikarya</taxon>
        <taxon>Ascomycota</taxon>
        <taxon>Pezizomycotina</taxon>
        <taxon>Sordariomycetes</taxon>
        <taxon>Hypocreomycetidae</taxon>
        <taxon>Hypocreales</taxon>
        <taxon>Cordycipitaceae</taxon>
        <taxon>Zarea</taxon>
    </lineage>
</organism>
<evidence type="ECO:0000313" key="2">
    <source>
        <dbReference type="Proteomes" id="UP001143910"/>
    </source>
</evidence>
<dbReference type="Proteomes" id="UP001143910">
    <property type="component" value="Unassembled WGS sequence"/>
</dbReference>
<dbReference type="EMBL" id="JANJQO010002444">
    <property type="protein sequence ID" value="KAJ2966982.1"/>
    <property type="molecule type" value="Genomic_DNA"/>
</dbReference>
<name>A0ACC1MJ04_9HYPO</name>
<keyword evidence="2" id="KW-1185">Reference proteome</keyword>
<proteinExistence type="predicted"/>
<accession>A0ACC1MJ04</accession>
<comment type="caution">
    <text evidence="1">The sequence shown here is derived from an EMBL/GenBank/DDBJ whole genome shotgun (WGS) entry which is preliminary data.</text>
</comment>